<name>A0A6J7XY54_9ZZZZ</name>
<dbReference type="Pfam" id="PF17479">
    <property type="entry name" value="DUF3048_C"/>
    <property type="match status" value="1"/>
</dbReference>
<dbReference type="Gene3D" id="3.50.90.10">
    <property type="entry name" value="YerB-like"/>
    <property type="match status" value="1"/>
</dbReference>
<organism evidence="3">
    <name type="scientific">freshwater metagenome</name>
    <dbReference type="NCBI Taxonomy" id="449393"/>
    <lineage>
        <taxon>unclassified sequences</taxon>
        <taxon>metagenomes</taxon>
        <taxon>ecological metagenomes</taxon>
    </lineage>
</organism>
<dbReference type="EMBL" id="CAFBSG010000019">
    <property type="protein sequence ID" value="CAB5240867.1"/>
    <property type="molecule type" value="Genomic_DNA"/>
</dbReference>
<reference evidence="3" key="1">
    <citation type="submission" date="2020-05" db="EMBL/GenBank/DDBJ databases">
        <authorList>
            <person name="Chiriac C."/>
            <person name="Salcher M."/>
            <person name="Ghai R."/>
            <person name="Kavagutti S V."/>
        </authorList>
    </citation>
    <scope>NUCLEOTIDE SEQUENCE</scope>
</reference>
<evidence type="ECO:0000259" key="2">
    <source>
        <dbReference type="Pfam" id="PF17479"/>
    </source>
</evidence>
<dbReference type="SUPFAM" id="SSF159774">
    <property type="entry name" value="YerB-like"/>
    <property type="match status" value="1"/>
</dbReference>
<gene>
    <name evidence="3" type="ORF">UFOPK3554_01102</name>
</gene>
<dbReference type="InterPro" id="IPR035328">
    <property type="entry name" value="DUF3048_C"/>
</dbReference>
<proteinExistence type="predicted"/>
<dbReference type="InterPro" id="IPR023158">
    <property type="entry name" value="YerB-like_sf"/>
</dbReference>
<sequence length="344" mass="36593">MFYRKSGAIVAITASLFLSSCAANNSGEVAPSPEIPKVIEHNALSGRVGTDGPVLVVKIDDTPSSRPQISVDQADVVYIEQVEGGLTRLAAVFSSEIPDIVGPVRSARITDLELFAQYGHIAFAYSGAQTKLRPYIKAANLEDVGASTQGPNFYTNDPNRMRPYAMILAAKNVMAKVIAAGATVESSKSAGWKFSTKIATGGIAIDSVKLRWPAQSYEVIWSATENRWHMAPGGDVESAASGVILGPTTLVIQNVLITPSQFHDKFGGITPFSATVGTGTGYILRDGQYFAATWSRPTALDGTTWTGPDGVEIKFAPGQIWIALTDHVPEFTLHPVPAPTPTSK</sequence>
<accession>A0A6J7XY54</accession>
<protein>
    <submittedName>
        <fullName evidence="3">Unannotated protein</fullName>
    </submittedName>
</protein>
<dbReference type="Pfam" id="PF11258">
    <property type="entry name" value="DUF3048"/>
    <property type="match status" value="1"/>
</dbReference>
<evidence type="ECO:0000259" key="1">
    <source>
        <dbReference type="Pfam" id="PF11258"/>
    </source>
</evidence>
<dbReference type="AlphaFoldDB" id="A0A6J7XY54"/>
<dbReference type="PROSITE" id="PS51257">
    <property type="entry name" value="PROKAR_LIPOPROTEIN"/>
    <property type="match status" value="1"/>
</dbReference>
<evidence type="ECO:0000313" key="3">
    <source>
        <dbReference type="EMBL" id="CAB5240867.1"/>
    </source>
</evidence>
<feature type="domain" description="DUF3048" evidence="1">
    <location>
        <begin position="50"/>
        <end position="177"/>
    </location>
</feature>
<dbReference type="InterPro" id="IPR021416">
    <property type="entry name" value="DUF3048_N"/>
</dbReference>
<feature type="domain" description="DUF3048" evidence="2">
    <location>
        <begin position="210"/>
        <end position="322"/>
    </location>
</feature>